<keyword evidence="5" id="KW-0547">Nucleotide-binding</keyword>
<keyword evidence="4" id="KW-0808">Transferase</keyword>
<dbReference type="InterPro" id="IPR036890">
    <property type="entry name" value="HATPase_C_sf"/>
</dbReference>
<evidence type="ECO:0000313" key="14">
    <source>
        <dbReference type="EMBL" id="MFC4306021.1"/>
    </source>
</evidence>
<evidence type="ECO:0000259" key="11">
    <source>
        <dbReference type="PROSITE" id="PS50110"/>
    </source>
</evidence>
<dbReference type="InterPro" id="IPR036097">
    <property type="entry name" value="HisK_dim/P_sf"/>
</dbReference>
<dbReference type="PROSITE" id="PS50112">
    <property type="entry name" value="PAS"/>
    <property type="match status" value="2"/>
</dbReference>
<dbReference type="InterPro" id="IPR004358">
    <property type="entry name" value="Sig_transdc_His_kin-like_C"/>
</dbReference>
<dbReference type="SUPFAM" id="SSF55785">
    <property type="entry name" value="PYP-like sensor domain (PAS domain)"/>
    <property type="match status" value="2"/>
</dbReference>
<dbReference type="NCBIfam" id="TIGR00229">
    <property type="entry name" value="sensory_box"/>
    <property type="match status" value="2"/>
</dbReference>
<dbReference type="Pfam" id="PF00512">
    <property type="entry name" value="HisKA"/>
    <property type="match status" value="1"/>
</dbReference>
<dbReference type="PROSITE" id="PS50110">
    <property type="entry name" value="RESPONSE_REGULATORY"/>
    <property type="match status" value="1"/>
</dbReference>
<dbReference type="SMART" id="SM00387">
    <property type="entry name" value="HATPase_c"/>
    <property type="match status" value="1"/>
</dbReference>
<dbReference type="SUPFAM" id="SSF52172">
    <property type="entry name" value="CheY-like"/>
    <property type="match status" value="1"/>
</dbReference>
<dbReference type="RefSeq" id="WP_204605530.1">
    <property type="nucleotide sequence ID" value="NZ_JBHSED010000046.1"/>
</dbReference>
<dbReference type="Gene3D" id="1.10.287.130">
    <property type="match status" value="1"/>
</dbReference>
<dbReference type="InterPro" id="IPR011006">
    <property type="entry name" value="CheY-like_superfamily"/>
</dbReference>
<dbReference type="InterPro" id="IPR003661">
    <property type="entry name" value="HisK_dim/P_dom"/>
</dbReference>
<dbReference type="SMART" id="SM00388">
    <property type="entry name" value="HisKA"/>
    <property type="match status" value="1"/>
</dbReference>
<sequence length="641" mass="71612">MTNVVKLHELVEHLYNKAPIGIALVSLDDRWLSVNPKLCRILGYPEQELLTMASAEMSLPEDRDLFEDRIRELLDGTTDSIEMEMRYIHKSGYIVWTVLHVALMRDEEENRPLYYVAQIIDNTKSKLSERELQESIERYTSLKKYNHDAIISFARDGRMINGNRVAEQLTGYSVEELIGDSLSILIGERNLELILADSHDFAAAEQSIQYIRNKDGVSVEVLITLAPIIIHGHNSGFYLIAKDMTEQKRLMIEKETAEKMNKAKSEFLAMMSHEIRTPMNGVIGMTDLLLETRLNEEQHEYVRIIKQSGATLLAIINDILDFSKIESGTSERIEEPFAIRSVVSETVHLIMPKALEKNLKVTASVQPDVPVVVIGDETKLRQVLINLLGNAIKFTASGSVSLAIQCEQRQGEAVRLRCEIRDTGIGVPEAKVPYLFEPFYQVDHFMTRRETGTGLGLAICKKLVQLLGGDIWYEQGDERSGSLFTFTIQCRIPQAAEQPATFSAGGTERHGETSLNILIAEDNPVNQLVLSRTIAKLGYSSAVVSNGAEAVETVLKTPYDLVFMDIQMPIMDGAEAAATIKAALGDLKAPYIVAVTAHAIQGDRDNYISSGMDDYVSKPISIDAISSVMERFLEERRTNAN</sequence>
<feature type="domain" description="PAC" evidence="13">
    <location>
        <begin position="81"/>
        <end position="134"/>
    </location>
</feature>
<keyword evidence="6" id="KW-0418">Kinase</keyword>
<evidence type="ECO:0000256" key="8">
    <source>
        <dbReference type="ARBA" id="ARBA00023012"/>
    </source>
</evidence>
<feature type="domain" description="Response regulatory" evidence="11">
    <location>
        <begin position="516"/>
        <end position="633"/>
    </location>
</feature>
<protein>
    <recommendedName>
        <fullName evidence="2">histidine kinase</fullName>
        <ecNumber evidence="2">2.7.13.3</ecNumber>
    </recommendedName>
</protein>
<name>A0ABV8SFC9_9BACL</name>
<feature type="domain" description="Histidine kinase" evidence="10">
    <location>
        <begin position="270"/>
        <end position="492"/>
    </location>
</feature>
<dbReference type="Gene3D" id="3.30.450.20">
    <property type="entry name" value="PAS domain"/>
    <property type="match status" value="2"/>
</dbReference>
<dbReference type="Gene3D" id="3.40.50.2300">
    <property type="match status" value="1"/>
</dbReference>
<dbReference type="EMBL" id="JBHSED010000046">
    <property type="protein sequence ID" value="MFC4306021.1"/>
    <property type="molecule type" value="Genomic_DNA"/>
</dbReference>
<dbReference type="Proteomes" id="UP001595755">
    <property type="component" value="Unassembled WGS sequence"/>
</dbReference>
<dbReference type="InterPro" id="IPR000014">
    <property type="entry name" value="PAS"/>
</dbReference>
<dbReference type="SUPFAM" id="SSF55874">
    <property type="entry name" value="ATPase domain of HSP90 chaperone/DNA topoisomerase II/histidine kinase"/>
    <property type="match status" value="1"/>
</dbReference>
<proteinExistence type="predicted"/>
<dbReference type="InterPro" id="IPR013655">
    <property type="entry name" value="PAS_fold_3"/>
</dbReference>
<feature type="modified residue" description="4-aspartylphosphate" evidence="9">
    <location>
        <position position="565"/>
    </location>
</feature>
<keyword evidence="3 9" id="KW-0597">Phosphoprotein</keyword>
<keyword evidence="7" id="KW-0067">ATP-binding</keyword>
<evidence type="ECO:0000256" key="1">
    <source>
        <dbReference type="ARBA" id="ARBA00000085"/>
    </source>
</evidence>
<evidence type="ECO:0000259" key="13">
    <source>
        <dbReference type="PROSITE" id="PS50113"/>
    </source>
</evidence>
<dbReference type="PANTHER" id="PTHR45339">
    <property type="entry name" value="HYBRID SIGNAL TRANSDUCTION HISTIDINE KINASE J"/>
    <property type="match status" value="1"/>
</dbReference>
<feature type="domain" description="PAS" evidence="12">
    <location>
        <begin position="7"/>
        <end position="77"/>
    </location>
</feature>
<evidence type="ECO:0000313" key="15">
    <source>
        <dbReference type="Proteomes" id="UP001595755"/>
    </source>
</evidence>
<dbReference type="SMART" id="SM00091">
    <property type="entry name" value="PAS"/>
    <property type="match status" value="2"/>
</dbReference>
<dbReference type="InterPro" id="IPR035965">
    <property type="entry name" value="PAS-like_dom_sf"/>
</dbReference>
<dbReference type="Pfam" id="PF08447">
    <property type="entry name" value="PAS_3"/>
    <property type="match status" value="1"/>
</dbReference>
<dbReference type="PROSITE" id="PS50109">
    <property type="entry name" value="HIS_KIN"/>
    <property type="match status" value="1"/>
</dbReference>
<organism evidence="14 15">
    <name type="scientific">Cohnella boryungensis</name>
    <dbReference type="NCBI Taxonomy" id="768479"/>
    <lineage>
        <taxon>Bacteria</taxon>
        <taxon>Bacillati</taxon>
        <taxon>Bacillota</taxon>
        <taxon>Bacilli</taxon>
        <taxon>Bacillales</taxon>
        <taxon>Paenibacillaceae</taxon>
        <taxon>Cohnella</taxon>
    </lineage>
</organism>
<dbReference type="Pfam" id="PF00072">
    <property type="entry name" value="Response_reg"/>
    <property type="match status" value="1"/>
</dbReference>
<evidence type="ECO:0000256" key="2">
    <source>
        <dbReference type="ARBA" id="ARBA00012438"/>
    </source>
</evidence>
<dbReference type="InterPro" id="IPR001610">
    <property type="entry name" value="PAC"/>
</dbReference>
<dbReference type="CDD" id="cd17546">
    <property type="entry name" value="REC_hyHK_CKI1_RcsC-like"/>
    <property type="match status" value="1"/>
</dbReference>
<dbReference type="SMART" id="SM00086">
    <property type="entry name" value="PAC"/>
    <property type="match status" value="2"/>
</dbReference>
<evidence type="ECO:0000256" key="6">
    <source>
        <dbReference type="ARBA" id="ARBA00022777"/>
    </source>
</evidence>
<dbReference type="InterPro" id="IPR001789">
    <property type="entry name" value="Sig_transdc_resp-reg_receiver"/>
</dbReference>
<dbReference type="InterPro" id="IPR000700">
    <property type="entry name" value="PAS-assoc_C"/>
</dbReference>
<dbReference type="Pfam" id="PF13426">
    <property type="entry name" value="PAS_9"/>
    <property type="match status" value="1"/>
</dbReference>
<dbReference type="Gene3D" id="3.30.565.10">
    <property type="entry name" value="Histidine kinase-like ATPase, C-terminal domain"/>
    <property type="match status" value="1"/>
</dbReference>
<feature type="domain" description="PAS" evidence="12">
    <location>
        <begin position="128"/>
        <end position="182"/>
    </location>
</feature>
<dbReference type="InterPro" id="IPR003594">
    <property type="entry name" value="HATPase_dom"/>
</dbReference>
<reference evidence="15" key="1">
    <citation type="journal article" date="2019" name="Int. J. Syst. Evol. Microbiol.">
        <title>The Global Catalogue of Microorganisms (GCM) 10K type strain sequencing project: providing services to taxonomists for standard genome sequencing and annotation.</title>
        <authorList>
            <consortium name="The Broad Institute Genomics Platform"/>
            <consortium name="The Broad Institute Genome Sequencing Center for Infectious Disease"/>
            <person name="Wu L."/>
            <person name="Ma J."/>
        </authorList>
    </citation>
    <scope>NUCLEOTIDE SEQUENCE [LARGE SCALE GENOMIC DNA]</scope>
    <source>
        <strain evidence="15">CGMCC 4.1641</strain>
    </source>
</reference>
<dbReference type="PROSITE" id="PS50113">
    <property type="entry name" value="PAC"/>
    <property type="match status" value="1"/>
</dbReference>
<evidence type="ECO:0000256" key="4">
    <source>
        <dbReference type="ARBA" id="ARBA00022679"/>
    </source>
</evidence>
<evidence type="ECO:0000259" key="12">
    <source>
        <dbReference type="PROSITE" id="PS50112"/>
    </source>
</evidence>
<keyword evidence="15" id="KW-1185">Reference proteome</keyword>
<dbReference type="EC" id="2.7.13.3" evidence="2"/>
<dbReference type="SUPFAM" id="SSF47384">
    <property type="entry name" value="Homodimeric domain of signal transducing histidine kinase"/>
    <property type="match status" value="1"/>
</dbReference>
<dbReference type="SMART" id="SM00448">
    <property type="entry name" value="REC"/>
    <property type="match status" value="1"/>
</dbReference>
<comment type="catalytic activity">
    <reaction evidence="1">
        <text>ATP + protein L-histidine = ADP + protein N-phospho-L-histidine.</text>
        <dbReference type="EC" id="2.7.13.3"/>
    </reaction>
</comment>
<dbReference type="PANTHER" id="PTHR45339:SF1">
    <property type="entry name" value="HYBRID SIGNAL TRANSDUCTION HISTIDINE KINASE J"/>
    <property type="match status" value="1"/>
</dbReference>
<dbReference type="CDD" id="cd00082">
    <property type="entry name" value="HisKA"/>
    <property type="match status" value="1"/>
</dbReference>
<evidence type="ECO:0000256" key="7">
    <source>
        <dbReference type="ARBA" id="ARBA00022840"/>
    </source>
</evidence>
<gene>
    <name evidence="14" type="ORF">ACFO1S_21550</name>
</gene>
<dbReference type="Pfam" id="PF02518">
    <property type="entry name" value="HATPase_c"/>
    <property type="match status" value="1"/>
</dbReference>
<evidence type="ECO:0000256" key="9">
    <source>
        <dbReference type="PROSITE-ProRule" id="PRU00169"/>
    </source>
</evidence>
<keyword evidence="8" id="KW-0902">Two-component regulatory system</keyword>
<evidence type="ECO:0000256" key="3">
    <source>
        <dbReference type="ARBA" id="ARBA00022553"/>
    </source>
</evidence>
<dbReference type="PRINTS" id="PR00344">
    <property type="entry name" value="BCTRLSENSOR"/>
</dbReference>
<evidence type="ECO:0000259" key="10">
    <source>
        <dbReference type="PROSITE" id="PS50109"/>
    </source>
</evidence>
<comment type="caution">
    <text evidence="14">The sequence shown here is derived from an EMBL/GenBank/DDBJ whole genome shotgun (WGS) entry which is preliminary data.</text>
</comment>
<evidence type="ECO:0000256" key="5">
    <source>
        <dbReference type="ARBA" id="ARBA00022741"/>
    </source>
</evidence>
<dbReference type="InterPro" id="IPR005467">
    <property type="entry name" value="His_kinase_dom"/>
</dbReference>
<dbReference type="CDD" id="cd00130">
    <property type="entry name" value="PAS"/>
    <property type="match status" value="2"/>
</dbReference>
<dbReference type="CDD" id="cd16922">
    <property type="entry name" value="HATPase_EvgS-ArcB-TorS-like"/>
    <property type="match status" value="1"/>
</dbReference>
<accession>A0ABV8SFC9</accession>